<evidence type="ECO:0000313" key="4">
    <source>
        <dbReference type="Proteomes" id="UP000677265"/>
    </source>
</evidence>
<proteinExistence type="predicted"/>
<dbReference type="Pfam" id="PF08671">
    <property type="entry name" value="SinI"/>
    <property type="match status" value="1"/>
</dbReference>
<dbReference type="Proteomes" id="UP000677265">
    <property type="component" value="Unassembled WGS sequence"/>
</dbReference>
<dbReference type="RefSeq" id="WP_213144400.1">
    <property type="nucleotide sequence ID" value="NZ_JAGYPE020000015.1"/>
</dbReference>
<keyword evidence="4" id="KW-1185">Reference proteome</keyword>
<evidence type="ECO:0000313" key="3">
    <source>
        <dbReference type="EMBL" id="MCH6265993.1"/>
    </source>
</evidence>
<evidence type="ECO:0000259" key="1">
    <source>
        <dbReference type="PROSITE" id="PS51500"/>
    </source>
</evidence>
<dbReference type="PROSITE" id="PS51500">
    <property type="entry name" value="SIN"/>
    <property type="match status" value="1"/>
</dbReference>
<evidence type="ECO:0000313" key="2">
    <source>
        <dbReference type="EMBL" id="MBS4184528.1"/>
    </source>
</evidence>
<organism evidence="2">
    <name type="scientific">Neobacillus citreus</name>
    <dbReference type="NCBI Taxonomy" id="2833578"/>
    <lineage>
        <taxon>Bacteria</taxon>
        <taxon>Bacillati</taxon>
        <taxon>Bacillota</taxon>
        <taxon>Bacilli</taxon>
        <taxon>Bacillales</taxon>
        <taxon>Bacillaceae</taxon>
        <taxon>Neobacillus</taxon>
    </lineage>
</organism>
<dbReference type="EMBL" id="JAGYPE010000004">
    <property type="protein sequence ID" value="MBS4184528.1"/>
    <property type="molecule type" value="Genomic_DNA"/>
</dbReference>
<dbReference type="EMBL" id="JAGYPE020000015">
    <property type="protein sequence ID" value="MCH6265993.1"/>
    <property type="molecule type" value="Genomic_DNA"/>
</dbReference>
<name>A0A942T3N7_9BACI</name>
<dbReference type="InterPro" id="IPR010981">
    <property type="entry name" value="SinR/SinI_dimer_dom"/>
</dbReference>
<dbReference type="SUPFAM" id="SSF47406">
    <property type="entry name" value="SinR repressor dimerisation domain-like"/>
    <property type="match status" value="1"/>
</dbReference>
<reference evidence="2" key="1">
    <citation type="submission" date="2021-05" db="EMBL/GenBank/DDBJ databases">
        <title>Novel Bacillus species.</title>
        <authorList>
            <person name="Liu G."/>
        </authorList>
    </citation>
    <scope>NUCLEOTIDE SEQUENCE</scope>
    <source>
        <strain evidence="2 4">FJAT-50051</strain>
    </source>
</reference>
<dbReference type="InterPro" id="IPR036281">
    <property type="entry name" value="SinR/SinI_dimer_dom_sf"/>
</dbReference>
<sequence>MAAVSSEKELDTEWVQLIEEALDFGISIEEIRDFLNKKRLTQKVVE</sequence>
<dbReference type="AlphaFoldDB" id="A0A942T3N7"/>
<gene>
    <name evidence="3" type="ORF">KHB02_010700</name>
    <name evidence="2" type="ORF">KHB02_24325</name>
</gene>
<dbReference type="GO" id="GO:0006355">
    <property type="term" value="P:regulation of DNA-templated transcription"/>
    <property type="evidence" value="ECO:0007669"/>
    <property type="project" value="InterPro"/>
</dbReference>
<feature type="domain" description="Sin" evidence="1">
    <location>
        <begin position="1"/>
        <end position="39"/>
    </location>
</feature>
<dbReference type="GO" id="GO:0046983">
    <property type="term" value="F:protein dimerization activity"/>
    <property type="evidence" value="ECO:0007669"/>
    <property type="project" value="InterPro"/>
</dbReference>
<accession>A0A942T3N7</accession>
<comment type="caution">
    <text evidence="2">The sequence shown here is derived from an EMBL/GenBank/DDBJ whole genome shotgun (WGS) entry which is preliminary data.</text>
</comment>
<protein>
    <submittedName>
        <fullName evidence="2">Anti-repressor SinI family protein</fullName>
    </submittedName>
</protein>